<dbReference type="Gene3D" id="3.40.190.10">
    <property type="entry name" value="Periplasmic binding protein-like II"/>
    <property type="match status" value="2"/>
</dbReference>
<keyword evidence="2" id="KW-0805">Transcription regulation</keyword>
<dbReference type="RefSeq" id="WP_085892109.1">
    <property type="nucleotide sequence ID" value="NZ_FWFL01000004.1"/>
</dbReference>
<dbReference type="GO" id="GO:0006351">
    <property type="term" value="P:DNA-templated transcription"/>
    <property type="evidence" value="ECO:0007669"/>
    <property type="project" value="TreeGrafter"/>
</dbReference>
<dbReference type="GO" id="GO:0043565">
    <property type="term" value="F:sequence-specific DNA binding"/>
    <property type="evidence" value="ECO:0007669"/>
    <property type="project" value="TreeGrafter"/>
</dbReference>
<keyword evidence="7" id="KW-1185">Reference proteome</keyword>
<dbReference type="SUPFAM" id="SSF53850">
    <property type="entry name" value="Periplasmic binding protein-like II"/>
    <property type="match status" value="1"/>
</dbReference>
<dbReference type="InterPro" id="IPR058163">
    <property type="entry name" value="LysR-type_TF_proteobact-type"/>
</dbReference>
<name>A0A1Y5SF59_9RHOB</name>
<dbReference type="Gene3D" id="1.10.10.10">
    <property type="entry name" value="Winged helix-like DNA-binding domain superfamily/Winged helix DNA-binding domain"/>
    <property type="match status" value="1"/>
</dbReference>
<dbReference type="SUPFAM" id="SSF46785">
    <property type="entry name" value="Winged helix' DNA-binding domain"/>
    <property type="match status" value="1"/>
</dbReference>
<organism evidence="6 7">
    <name type="scientific">Roseovarius litorisediminis</name>
    <dbReference type="NCBI Taxonomy" id="1312363"/>
    <lineage>
        <taxon>Bacteria</taxon>
        <taxon>Pseudomonadati</taxon>
        <taxon>Pseudomonadota</taxon>
        <taxon>Alphaproteobacteria</taxon>
        <taxon>Rhodobacterales</taxon>
        <taxon>Roseobacteraceae</taxon>
        <taxon>Roseovarius</taxon>
    </lineage>
</organism>
<evidence type="ECO:0000256" key="4">
    <source>
        <dbReference type="ARBA" id="ARBA00023163"/>
    </source>
</evidence>
<keyword evidence="3" id="KW-0238">DNA-binding</keyword>
<protein>
    <submittedName>
        <fullName evidence="6">Glycine cleavage system transcriptional activator</fullName>
    </submittedName>
</protein>
<dbReference type="InterPro" id="IPR036390">
    <property type="entry name" value="WH_DNA-bd_sf"/>
</dbReference>
<dbReference type="PRINTS" id="PR00039">
    <property type="entry name" value="HTHLYSR"/>
</dbReference>
<gene>
    <name evidence="6" type="primary">gcvA_7</name>
    <name evidence="6" type="ORF">PEL8287_01872</name>
</gene>
<evidence type="ECO:0000256" key="2">
    <source>
        <dbReference type="ARBA" id="ARBA00023015"/>
    </source>
</evidence>
<dbReference type="PANTHER" id="PTHR30537:SF26">
    <property type="entry name" value="GLYCINE CLEAVAGE SYSTEM TRANSCRIPTIONAL ACTIVATOR"/>
    <property type="match status" value="1"/>
</dbReference>
<dbReference type="PROSITE" id="PS50931">
    <property type="entry name" value="HTH_LYSR"/>
    <property type="match status" value="1"/>
</dbReference>
<evidence type="ECO:0000256" key="1">
    <source>
        <dbReference type="ARBA" id="ARBA00009437"/>
    </source>
</evidence>
<comment type="similarity">
    <text evidence="1">Belongs to the LysR transcriptional regulatory family.</text>
</comment>
<evidence type="ECO:0000313" key="6">
    <source>
        <dbReference type="EMBL" id="SLN38600.1"/>
    </source>
</evidence>
<sequence>MATKIPSLNWLRVFEAAARCESFSRAAGQLNMSPAAVSQQVKALEERLGAPLFERHAHAVTLTETGRAYLPSVQQALLTLEGATDGLFGAGPAQQLFVQSVLIFAHGVLARGLTNFAGLHPDISLTLTTANQPHEFAQGFNDMQIVFGNPQAHGPESDRLMGEKLYPVALPEVAQGVSSPQDLLQHRLIEVATHRAGWPYLFDHLGVLPGTARYVYADSTLMAMAMASEGGGVALARAPASDKAMAEAGLVPCLDFVSVEGRETYHLVYPDRRALRPPARSFRDWMLDWTKGLDD</sequence>
<dbReference type="Pfam" id="PF03466">
    <property type="entry name" value="LysR_substrate"/>
    <property type="match status" value="1"/>
</dbReference>
<dbReference type="Pfam" id="PF00126">
    <property type="entry name" value="HTH_1"/>
    <property type="match status" value="1"/>
</dbReference>
<evidence type="ECO:0000256" key="3">
    <source>
        <dbReference type="ARBA" id="ARBA00023125"/>
    </source>
</evidence>
<dbReference type="PANTHER" id="PTHR30537">
    <property type="entry name" value="HTH-TYPE TRANSCRIPTIONAL REGULATOR"/>
    <property type="match status" value="1"/>
</dbReference>
<dbReference type="FunFam" id="1.10.10.10:FF:000001">
    <property type="entry name" value="LysR family transcriptional regulator"/>
    <property type="match status" value="1"/>
</dbReference>
<dbReference type="GO" id="GO:0003700">
    <property type="term" value="F:DNA-binding transcription factor activity"/>
    <property type="evidence" value="ECO:0007669"/>
    <property type="project" value="InterPro"/>
</dbReference>
<dbReference type="AlphaFoldDB" id="A0A1Y5SF59"/>
<reference evidence="6 7" key="1">
    <citation type="submission" date="2017-03" db="EMBL/GenBank/DDBJ databases">
        <authorList>
            <person name="Afonso C.L."/>
            <person name="Miller P.J."/>
            <person name="Scott M.A."/>
            <person name="Spackman E."/>
            <person name="Goraichik I."/>
            <person name="Dimitrov K.M."/>
            <person name="Suarez D.L."/>
            <person name="Swayne D.E."/>
        </authorList>
    </citation>
    <scope>NUCLEOTIDE SEQUENCE [LARGE SCALE GENOMIC DNA]</scope>
    <source>
        <strain evidence="6 7">CECT 8287</strain>
    </source>
</reference>
<feature type="domain" description="HTH lysR-type" evidence="5">
    <location>
        <begin position="6"/>
        <end position="63"/>
    </location>
</feature>
<proteinExistence type="inferred from homology"/>
<dbReference type="OrthoDB" id="9807765at2"/>
<dbReference type="InterPro" id="IPR005119">
    <property type="entry name" value="LysR_subst-bd"/>
</dbReference>
<keyword evidence="4" id="KW-0804">Transcription</keyword>
<dbReference type="InterPro" id="IPR000847">
    <property type="entry name" value="LysR_HTH_N"/>
</dbReference>
<evidence type="ECO:0000259" key="5">
    <source>
        <dbReference type="PROSITE" id="PS50931"/>
    </source>
</evidence>
<dbReference type="EMBL" id="FWFL01000004">
    <property type="protein sequence ID" value="SLN38600.1"/>
    <property type="molecule type" value="Genomic_DNA"/>
</dbReference>
<dbReference type="Proteomes" id="UP000193827">
    <property type="component" value="Unassembled WGS sequence"/>
</dbReference>
<dbReference type="InterPro" id="IPR036388">
    <property type="entry name" value="WH-like_DNA-bd_sf"/>
</dbReference>
<evidence type="ECO:0000313" key="7">
    <source>
        <dbReference type="Proteomes" id="UP000193827"/>
    </source>
</evidence>
<accession>A0A1Y5SF59</accession>